<organism evidence="2 3">
    <name type="scientific">Macrolepiota fuliginosa MF-IS2</name>
    <dbReference type="NCBI Taxonomy" id="1400762"/>
    <lineage>
        <taxon>Eukaryota</taxon>
        <taxon>Fungi</taxon>
        <taxon>Dikarya</taxon>
        <taxon>Basidiomycota</taxon>
        <taxon>Agaricomycotina</taxon>
        <taxon>Agaricomycetes</taxon>
        <taxon>Agaricomycetidae</taxon>
        <taxon>Agaricales</taxon>
        <taxon>Agaricineae</taxon>
        <taxon>Agaricaceae</taxon>
        <taxon>Macrolepiota</taxon>
    </lineage>
</organism>
<reference evidence="2" key="1">
    <citation type="submission" date="2020-11" db="EMBL/GenBank/DDBJ databases">
        <authorList>
            <consortium name="DOE Joint Genome Institute"/>
            <person name="Ahrendt S."/>
            <person name="Riley R."/>
            <person name="Andreopoulos W."/>
            <person name="Labutti K."/>
            <person name="Pangilinan J."/>
            <person name="Ruiz-Duenas F.J."/>
            <person name="Barrasa J.M."/>
            <person name="Sanchez-Garcia M."/>
            <person name="Camarero S."/>
            <person name="Miyauchi S."/>
            <person name="Serrano A."/>
            <person name="Linde D."/>
            <person name="Babiker R."/>
            <person name="Drula E."/>
            <person name="Ayuso-Fernandez I."/>
            <person name="Pacheco R."/>
            <person name="Padilla G."/>
            <person name="Ferreira P."/>
            <person name="Barriuso J."/>
            <person name="Kellner H."/>
            <person name="Castanera R."/>
            <person name="Alfaro M."/>
            <person name="Ramirez L."/>
            <person name="Pisabarro A.G."/>
            <person name="Kuo A."/>
            <person name="Tritt A."/>
            <person name="Lipzen A."/>
            <person name="He G."/>
            <person name="Yan M."/>
            <person name="Ng V."/>
            <person name="Cullen D."/>
            <person name="Martin F."/>
            <person name="Rosso M.-N."/>
            <person name="Henrissat B."/>
            <person name="Hibbett D."/>
            <person name="Martinez A.T."/>
            <person name="Grigoriev I.V."/>
        </authorList>
    </citation>
    <scope>NUCLEOTIDE SEQUENCE</scope>
    <source>
        <strain evidence="2">MF-IS2</strain>
    </source>
</reference>
<dbReference type="Proteomes" id="UP000807342">
    <property type="component" value="Unassembled WGS sequence"/>
</dbReference>
<accession>A0A9P5XGL6</accession>
<evidence type="ECO:0000313" key="2">
    <source>
        <dbReference type="EMBL" id="KAF9451037.1"/>
    </source>
</evidence>
<keyword evidence="1" id="KW-0812">Transmembrane</keyword>
<dbReference type="EMBL" id="MU151092">
    <property type="protein sequence ID" value="KAF9451037.1"/>
    <property type="molecule type" value="Genomic_DNA"/>
</dbReference>
<proteinExistence type="predicted"/>
<feature type="transmembrane region" description="Helical" evidence="1">
    <location>
        <begin position="55"/>
        <end position="75"/>
    </location>
</feature>
<keyword evidence="1" id="KW-0472">Membrane</keyword>
<gene>
    <name evidence="2" type="ORF">P691DRAFT_808881</name>
</gene>
<dbReference type="AlphaFoldDB" id="A0A9P5XGL6"/>
<keyword evidence="1" id="KW-1133">Transmembrane helix</keyword>
<evidence type="ECO:0000256" key="1">
    <source>
        <dbReference type="SAM" id="Phobius"/>
    </source>
</evidence>
<keyword evidence="3" id="KW-1185">Reference proteome</keyword>
<dbReference type="OrthoDB" id="3003687at2759"/>
<feature type="transmembrane region" description="Helical" evidence="1">
    <location>
        <begin position="166"/>
        <end position="185"/>
    </location>
</feature>
<evidence type="ECO:0000313" key="3">
    <source>
        <dbReference type="Proteomes" id="UP000807342"/>
    </source>
</evidence>
<name>A0A9P5XGL6_9AGAR</name>
<feature type="transmembrane region" description="Helical" evidence="1">
    <location>
        <begin position="81"/>
        <end position="108"/>
    </location>
</feature>
<sequence length="224" mass="25130">MLENYHKSLTGSLSACASTLVRWTTPWQRLKNLVDSPGEDFIEWEHFRDNICRKWVNLNVMCGLVMGAVSTVVFSDYPLSTAGFALGIISLLSSLIATGFGVGLIYVLGDLKGSRYHSLMKQHPKLFTFSLMIPQTWTFVSFVSFFVSCAVIMWEAENKGWLLKAGVSGCIFVITVHLAGFFYVFRPSNPELHDLTPLGPAERHPVRQRETVFGVQVGHRVQQL</sequence>
<comment type="caution">
    <text evidence="2">The sequence shown here is derived from an EMBL/GenBank/DDBJ whole genome shotgun (WGS) entry which is preliminary data.</text>
</comment>
<protein>
    <submittedName>
        <fullName evidence="2">Uncharacterized protein</fullName>
    </submittedName>
</protein>
<feature type="transmembrane region" description="Helical" evidence="1">
    <location>
        <begin position="129"/>
        <end position="154"/>
    </location>
</feature>